<dbReference type="EMBL" id="JACGWN010000013">
    <property type="protein sequence ID" value="KAL0410321.1"/>
    <property type="molecule type" value="Genomic_DNA"/>
</dbReference>
<evidence type="ECO:0000256" key="6">
    <source>
        <dbReference type="ARBA" id="ARBA00023125"/>
    </source>
</evidence>
<keyword evidence="4" id="KW-0862">Zinc</keyword>
<feature type="compositionally biased region" description="Polar residues" evidence="9">
    <location>
        <begin position="23"/>
        <end position="32"/>
    </location>
</feature>
<accession>A0AAW2U3S6</accession>
<dbReference type="GO" id="GO:0000118">
    <property type="term" value="C:histone deacetylase complex"/>
    <property type="evidence" value="ECO:0007669"/>
    <property type="project" value="UniProtKB-ARBA"/>
</dbReference>
<dbReference type="CDD" id="cd01396">
    <property type="entry name" value="MeCP2_MBD"/>
    <property type="match status" value="1"/>
</dbReference>
<evidence type="ECO:0000259" key="11">
    <source>
        <dbReference type="PROSITE" id="PS51050"/>
    </source>
</evidence>
<evidence type="ECO:0000259" key="10">
    <source>
        <dbReference type="PROSITE" id="PS50982"/>
    </source>
</evidence>
<comment type="subcellular location">
    <subcellularLocation>
        <location evidence="1">Nucleus</location>
    </subcellularLocation>
</comment>
<evidence type="ECO:0000256" key="1">
    <source>
        <dbReference type="ARBA" id="ARBA00004123"/>
    </source>
</evidence>
<dbReference type="SUPFAM" id="SSF54171">
    <property type="entry name" value="DNA-binding domain"/>
    <property type="match status" value="1"/>
</dbReference>
<dbReference type="Gene3D" id="3.30.890.10">
    <property type="entry name" value="Methyl-cpg-binding Protein 2, Chain A"/>
    <property type="match status" value="1"/>
</dbReference>
<protein>
    <submittedName>
        <fullName evidence="12">Methyl-CpG-binding domain-containing protein 2</fullName>
    </submittedName>
</protein>
<evidence type="ECO:0000256" key="3">
    <source>
        <dbReference type="ARBA" id="ARBA00022771"/>
    </source>
</evidence>
<feature type="region of interest" description="Disordered" evidence="9">
    <location>
        <begin position="18"/>
        <end position="85"/>
    </location>
</feature>
<comment type="caution">
    <text evidence="12">The sequence shown here is derived from an EMBL/GenBank/DDBJ whole genome shotgun (WGS) entry which is preliminary data.</text>
</comment>
<evidence type="ECO:0000256" key="8">
    <source>
        <dbReference type="ARBA" id="ARBA00023242"/>
    </source>
</evidence>
<feature type="compositionally biased region" description="Basic residues" evidence="9">
    <location>
        <begin position="391"/>
        <end position="401"/>
    </location>
</feature>
<dbReference type="InterPro" id="IPR011124">
    <property type="entry name" value="Znf_CW"/>
</dbReference>
<keyword evidence="7" id="KW-0804">Transcription</keyword>
<reference evidence="12" key="2">
    <citation type="journal article" date="2024" name="Plant">
        <title>Genomic evolution and insights into agronomic trait innovations of Sesamum species.</title>
        <authorList>
            <person name="Miao H."/>
            <person name="Wang L."/>
            <person name="Qu L."/>
            <person name="Liu H."/>
            <person name="Sun Y."/>
            <person name="Le M."/>
            <person name="Wang Q."/>
            <person name="Wei S."/>
            <person name="Zheng Y."/>
            <person name="Lin W."/>
            <person name="Duan Y."/>
            <person name="Cao H."/>
            <person name="Xiong S."/>
            <person name="Wang X."/>
            <person name="Wei L."/>
            <person name="Li C."/>
            <person name="Ma Q."/>
            <person name="Ju M."/>
            <person name="Zhao R."/>
            <person name="Li G."/>
            <person name="Mu C."/>
            <person name="Tian Q."/>
            <person name="Mei H."/>
            <person name="Zhang T."/>
            <person name="Gao T."/>
            <person name="Zhang H."/>
        </authorList>
    </citation>
    <scope>NUCLEOTIDE SEQUENCE</scope>
    <source>
        <strain evidence="12">KEN1</strain>
    </source>
</reference>
<feature type="domain" description="CW-type" evidence="11">
    <location>
        <begin position="128"/>
        <end position="187"/>
    </location>
</feature>
<dbReference type="GO" id="GO:0003677">
    <property type="term" value="F:DNA binding"/>
    <property type="evidence" value="ECO:0007669"/>
    <property type="project" value="UniProtKB-KW"/>
</dbReference>
<feature type="compositionally biased region" description="Basic and acidic residues" evidence="9">
    <location>
        <begin position="68"/>
        <end position="79"/>
    </location>
</feature>
<organism evidence="12">
    <name type="scientific">Sesamum latifolium</name>
    <dbReference type="NCBI Taxonomy" id="2727402"/>
    <lineage>
        <taxon>Eukaryota</taxon>
        <taxon>Viridiplantae</taxon>
        <taxon>Streptophyta</taxon>
        <taxon>Embryophyta</taxon>
        <taxon>Tracheophyta</taxon>
        <taxon>Spermatophyta</taxon>
        <taxon>Magnoliopsida</taxon>
        <taxon>eudicotyledons</taxon>
        <taxon>Gunneridae</taxon>
        <taxon>Pentapetalae</taxon>
        <taxon>asterids</taxon>
        <taxon>lamiids</taxon>
        <taxon>Lamiales</taxon>
        <taxon>Pedaliaceae</taxon>
        <taxon>Sesamum</taxon>
    </lineage>
</organism>
<feature type="compositionally biased region" description="Polar residues" evidence="9">
    <location>
        <begin position="41"/>
        <end position="55"/>
    </location>
</feature>
<sequence>MMETATQPRSLKLTIKLKKDKSIINSSTTAGHLNNVEGEPNASNSSNLPGSLTTSPRDHVDCSSAEGVENHSTEDERNPSSENSKYQLVLYDPSVNDAGTTEKEPDPIDYQRPLQRPHPFSNQTPRVLPSIGAFTVQCANCFKWRLIPTKEKYEEIREHIMEQPFLCETAREWRPDISCDDPPDITQDGSRLWAIDKPSIAQPPPGWQRLLRIRGEGSTKFADVYYVAPSGKRLRSMVEIERYINEHPEYIEQGVSLSQFSFQIPRPLQENYVRKRPARATPPNDANDLGMRRYLPPSEGHAILGCGVGNGFSSDFGFGWFSFGEFLEISRGNAFGECELCLVIFLEETFSSVDPIAWVGPDVDTELQLSGPGLSTDYSEGPCSNLEIQSAKKKKTPPKRKSNGDLVYNHNDVNVEEPHLL</sequence>
<dbReference type="FunFam" id="3.30.890.10:FF:000012">
    <property type="entry name" value="Methyl-CpG-binding domain-containing protein 1"/>
    <property type="match status" value="1"/>
</dbReference>
<dbReference type="AlphaFoldDB" id="A0AAW2U3S6"/>
<gene>
    <name evidence="12" type="ORF">Slati_3621800</name>
</gene>
<dbReference type="Pfam" id="PF07496">
    <property type="entry name" value="zf-CW"/>
    <property type="match status" value="1"/>
</dbReference>
<evidence type="ECO:0000256" key="9">
    <source>
        <dbReference type="SAM" id="MobiDB-lite"/>
    </source>
</evidence>
<evidence type="ECO:0000256" key="2">
    <source>
        <dbReference type="ARBA" id="ARBA00022723"/>
    </source>
</evidence>
<name>A0AAW2U3S6_9LAMI</name>
<dbReference type="PROSITE" id="PS51050">
    <property type="entry name" value="ZF_CW"/>
    <property type="match status" value="1"/>
</dbReference>
<dbReference type="PANTHER" id="PTHR12396">
    <property type="entry name" value="METHYL-CPG BINDING PROTEIN, MBD"/>
    <property type="match status" value="1"/>
</dbReference>
<evidence type="ECO:0000313" key="12">
    <source>
        <dbReference type="EMBL" id="KAL0410321.1"/>
    </source>
</evidence>
<keyword evidence="5" id="KW-0805">Transcription regulation</keyword>
<keyword evidence="6" id="KW-0238">DNA-binding</keyword>
<proteinExistence type="predicted"/>
<keyword evidence="8" id="KW-0539">Nucleus</keyword>
<feature type="domain" description="MBD" evidence="10">
    <location>
        <begin position="193"/>
        <end position="267"/>
    </location>
</feature>
<keyword evidence="2" id="KW-0479">Metal-binding</keyword>
<evidence type="ECO:0000256" key="5">
    <source>
        <dbReference type="ARBA" id="ARBA00023015"/>
    </source>
</evidence>
<evidence type="ECO:0000256" key="7">
    <source>
        <dbReference type="ARBA" id="ARBA00023163"/>
    </source>
</evidence>
<dbReference type="SMART" id="SM00391">
    <property type="entry name" value="MBD"/>
    <property type="match status" value="1"/>
</dbReference>
<reference evidence="12" key="1">
    <citation type="submission" date="2020-06" db="EMBL/GenBank/DDBJ databases">
        <authorList>
            <person name="Li T."/>
            <person name="Hu X."/>
            <person name="Zhang T."/>
            <person name="Song X."/>
            <person name="Zhang H."/>
            <person name="Dai N."/>
            <person name="Sheng W."/>
            <person name="Hou X."/>
            <person name="Wei L."/>
        </authorList>
    </citation>
    <scope>NUCLEOTIDE SEQUENCE</scope>
    <source>
        <strain evidence="12">KEN1</strain>
        <tissue evidence="12">Leaf</tissue>
    </source>
</reference>
<dbReference type="Pfam" id="PF01429">
    <property type="entry name" value="MBD"/>
    <property type="match status" value="1"/>
</dbReference>
<dbReference type="PROSITE" id="PS50982">
    <property type="entry name" value="MBD"/>
    <property type="match status" value="1"/>
</dbReference>
<dbReference type="GO" id="GO:0008270">
    <property type="term" value="F:zinc ion binding"/>
    <property type="evidence" value="ECO:0007669"/>
    <property type="project" value="UniProtKB-KW"/>
</dbReference>
<dbReference type="PANTHER" id="PTHR12396:SF0">
    <property type="entry name" value="METHYL-CPG BINDING DOMAIN PROTEIN-LIKE, ISOFORM C"/>
    <property type="match status" value="1"/>
</dbReference>
<feature type="region of interest" description="Disordered" evidence="9">
    <location>
        <begin position="389"/>
        <end position="408"/>
    </location>
</feature>
<evidence type="ECO:0000256" key="4">
    <source>
        <dbReference type="ARBA" id="ARBA00022833"/>
    </source>
</evidence>
<dbReference type="InterPro" id="IPR016177">
    <property type="entry name" value="DNA-bd_dom_sf"/>
</dbReference>
<dbReference type="InterPro" id="IPR001739">
    <property type="entry name" value="Methyl_CpG_DNA-bd"/>
</dbReference>
<keyword evidence="3" id="KW-0863">Zinc-finger</keyword>